<dbReference type="Proteomes" id="UP001162060">
    <property type="component" value="Unassembled WGS sequence"/>
</dbReference>
<gene>
    <name evidence="1" type="ORF">PM001_LOCUS4711</name>
</gene>
<protein>
    <submittedName>
        <fullName evidence="1">Uncharacterized protein</fullName>
    </submittedName>
</protein>
<dbReference type="AlphaFoldDB" id="A0AAV1TB71"/>
<accession>A0AAV1TB71</accession>
<reference evidence="1" key="1">
    <citation type="submission" date="2024-01" db="EMBL/GenBank/DDBJ databases">
        <authorList>
            <person name="Webb A."/>
        </authorList>
    </citation>
    <scope>NUCLEOTIDE SEQUENCE</scope>
    <source>
        <strain evidence="1">Pm1</strain>
    </source>
</reference>
<proteinExistence type="predicted"/>
<sequence>MEPASPHRDIGRSFLALRKRHLPLLKARRLASLSIKDLGRASKFIGMRVQLSDDGGYRLDWDEAIGGLLWSNGLTDANATLTPTVDDINAEQPSDAELVGSANAPPEPTVRAFQSLVATRQTHASHVLDWSLAKRIARYLKGTATLKLTMKPSRDDNAALRHDAFSDATLRAIGQTESR</sequence>
<name>A0AAV1TB71_9STRA</name>
<evidence type="ECO:0000313" key="1">
    <source>
        <dbReference type="EMBL" id="CAK7913206.1"/>
    </source>
</evidence>
<organism evidence="1 2">
    <name type="scientific">Peronospora matthiolae</name>
    <dbReference type="NCBI Taxonomy" id="2874970"/>
    <lineage>
        <taxon>Eukaryota</taxon>
        <taxon>Sar</taxon>
        <taxon>Stramenopiles</taxon>
        <taxon>Oomycota</taxon>
        <taxon>Peronosporomycetes</taxon>
        <taxon>Peronosporales</taxon>
        <taxon>Peronosporaceae</taxon>
        <taxon>Peronospora</taxon>
    </lineage>
</organism>
<dbReference type="EMBL" id="CAKLBY020000039">
    <property type="protein sequence ID" value="CAK7913206.1"/>
    <property type="molecule type" value="Genomic_DNA"/>
</dbReference>
<evidence type="ECO:0000313" key="2">
    <source>
        <dbReference type="Proteomes" id="UP001162060"/>
    </source>
</evidence>
<comment type="caution">
    <text evidence="1">The sequence shown here is derived from an EMBL/GenBank/DDBJ whole genome shotgun (WGS) entry which is preliminary data.</text>
</comment>